<feature type="transmembrane region" description="Helical" evidence="7">
    <location>
        <begin position="131"/>
        <end position="150"/>
    </location>
</feature>
<feature type="transmembrane region" description="Helical" evidence="7">
    <location>
        <begin position="247"/>
        <end position="264"/>
    </location>
</feature>
<dbReference type="OrthoDB" id="10262656at2759"/>
<dbReference type="SUPFAM" id="SSF103473">
    <property type="entry name" value="MFS general substrate transporter"/>
    <property type="match status" value="1"/>
</dbReference>
<keyword evidence="5 7" id="KW-0472">Membrane</keyword>
<evidence type="ECO:0000256" key="5">
    <source>
        <dbReference type="ARBA" id="ARBA00023136"/>
    </source>
</evidence>
<dbReference type="GO" id="GO:0022857">
    <property type="term" value="F:transmembrane transporter activity"/>
    <property type="evidence" value="ECO:0007669"/>
    <property type="project" value="InterPro"/>
</dbReference>
<feature type="transmembrane region" description="Helical" evidence="7">
    <location>
        <begin position="529"/>
        <end position="550"/>
    </location>
</feature>
<evidence type="ECO:0000313" key="9">
    <source>
        <dbReference type="Proteomes" id="UP000256328"/>
    </source>
</evidence>
<evidence type="ECO:0000256" key="3">
    <source>
        <dbReference type="ARBA" id="ARBA00022692"/>
    </source>
</evidence>
<sequence>MAPDRSYLDQPASHNSAVTEAIVHQQEPLLINGDTEAQARAKPKETKVSYMSLPKKGQLALLCIARMADPLAATSIQSYMFYQLKFFDPTASPTRISTQAGILVGAKTAAAVCTGMLWGRVADSEWGGRKFVLMVGLLSAGVACVGYGFSKTFASAVAWQVFGGAMSSNVGITRCVVAELNPEKRWVPLFWYQVLELTLSSFRTRALLLLPLFASAGMLIGPLIGGLLSSPGGSSTAQAYPYAPPNLFVAAIYGIAAIGVFFGLEETLESLHHEGSFIHRIWKKFKKALSRDKSQDHEYAPVDSETPASPVVELTDGQESNQPQVPPKRKATLPFRRIWTFNVICTMVAHFIIAGHLATFTNLWAIFLSTPVGQKEEQHPPLQFDGGLGMEPKQVGFAMSALGAIGVVLQLVIYPKLNDRFGTIKIWRGALFIFPIVYLIAPFLSLVASAGSADIETSAIVWLTMGFVLLLFVMGRTGVTPATTLLINDCTPHPSVRGTIHTAGTVIGNSSRSLFPIIALWIFGKGQQIGVVGLGFWFVACLAILACVASKWVTEGSNGKEIVLEGDEPEQQPDGANGNGKHPK</sequence>
<dbReference type="InterPro" id="IPR036259">
    <property type="entry name" value="MFS_trans_sf"/>
</dbReference>
<feature type="transmembrane region" description="Helical" evidence="7">
    <location>
        <begin position="500"/>
        <end position="523"/>
    </location>
</feature>
<dbReference type="PANTHER" id="PTHR23504">
    <property type="entry name" value="MAJOR FACILITATOR SUPERFAMILY DOMAIN-CONTAINING PROTEIN 10"/>
    <property type="match status" value="1"/>
</dbReference>
<proteinExistence type="predicted"/>
<accession>A0A3D8T0S9</accession>
<dbReference type="PANTHER" id="PTHR23504:SF15">
    <property type="entry name" value="MAJOR FACILITATOR SUPERFAMILY (MFS) PROFILE DOMAIN-CONTAINING PROTEIN"/>
    <property type="match status" value="1"/>
</dbReference>
<feature type="transmembrane region" description="Helical" evidence="7">
    <location>
        <begin position="206"/>
        <end position="227"/>
    </location>
</feature>
<protein>
    <recommendedName>
        <fullName evidence="10">Major facilitator superfamily (MFS) profile domain-containing protein</fullName>
    </recommendedName>
</protein>
<feature type="transmembrane region" description="Helical" evidence="7">
    <location>
        <begin position="395"/>
        <end position="414"/>
    </location>
</feature>
<comment type="caution">
    <text evidence="8">The sequence shown here is derived from an EMBL/GenBank/DDBJ whole genome shotgun (WGS) entry which is preliminary data.</text>
</comment>
<evidence type="ECO:0000256" key="7">
    <source>
        <dbReference type="SAM" id="Phobius"/>
    </source>
</evidence>
<gene>
    <name evidence="8" type="ORF">BP5796_01571</name>
</gene>
<evidence type="ECO:0000256" key="4">
    <source>
        <dbReference type="ARBA" id="ARBA00022989"/>
    </source>
</evidence>
<dbReference type="Gene3D" id="1.20.1250.20">
    <property type="entry name" value="MFS general substrate transporter like domains"/>
    <property type="match status" value="1"/>
</dbReference>
<organism evidence="8 9">
    <name type="scientific">Coleophoma crateriformis</name>
    <dbReference type="NCBI Taxonomy" id="565419"/>
    <lineage>
        <taxon>Eukaryota</taxon>
        <taxon>Fungi</taxon>
        <taxon>Dikarya</taxon>
        <taxon>Ascomycota</taxon>
        <taxon>Pezizomycotina</taxon>
        <taxon>Leotiomycetes</taxon>
        <taxon>Helotiales</taxon>
        <taxon>Dermateaceae</taxon>
        <taxon>Coleophoma</taxon>
    </lineage>
</organism>
<dbReference type="InterPro" id="IPR011701">
    <property type="entry name" value="MFS"/>
</dbReference>
<feature type="region of interest" description="Disordered" evidence="6">
    <location>
        <begin position="296"/>
        <end position="328"/>
    </location>
</feature>
<dbReference type="Proteomes" id="UP000256328">
    <property type="component" value="Unassembled WGS sequence"/>
</dbReference>
<feature type="transmembrane region" description="Helical" evidence="7">
    <location>
        <begin position="100"/>
        <end position="119"/>
    </location>
</feature>
<comment type="subcellular location">
    <subcellularLocation>
        <location evidence="1">Membrane</location>
        <topology evidence="1">Multi-pass membrane protein</topology>
    </subcellularLocation>
</comment>
<keyword evidence="3 7" id="KW-0812">Transmembrane</keyword>
<feature type="transmembrane region" description="Helical" evidence="7">
    <location>
        <begin position="426"/>
        <end position="447"/>
    </location>
</feature>
<evidence type="ECO:0000313" key="8">
    <source>
        <dbReference type="EMBL" id="RDW92177.1"/>
    </source>
</evidence>
<evidence type="ECO:0000256" key="2">
    <source>
        <dbReference type="ARBA" id="ARBA00022448"/>
    </source>
</evidence>
<dbReference type="EMBL" id="PDLN01000002">
    <property type="protein sequence ID" value="RDW92177.1"/>
    <property type="molecule type" value="Genomic_DNA"/>
</dbReference>
<feature type="transmembrane region" description="Helical" evidence="7">
    <location>
        <begin position="338"/>
        <end position="358"/>
    </location>
</feature>
<evidence type="ECO:0000256" key="6">
    <source>
        <dbReference type="SAM" id="MobiDB-lite"/>
    </source>
</evidence>
<keyword evidence="2" id="KW-0813">Transport</keyword>
<feature type="transmembrane region" description="Helical" evidence="7">
    <location>
        <begin position="459"/>
        <end position="479"/>
    </location>
</feature>
<dbReference type="GO" id="GO:0016020">
    <property type="term" value="C:membrane"/>
    <property type="evidence" value="ECO:0007669"/>
    <property type="project" value="UniProtKB-SubCell"/>
</dbReference>
<keyword evidence="9" id="KW-1185">Reference proteome</keyword>
<dbReference type="AlphaFoldDB" id="A0A3D8T0S9"/>
<name>A0A3D8T0S9_9HELO</name>
<evidence type="ECO:0000256" key="1">
    <source>
        <dbReference type="ARBA" id="ARBA00004141"/>
    </source>
</evidence>
<feature type="region of interest" description="Disordered" evidence="6">
    <location>
        <begin position="562"/>
        <end position="584"/>
    </location>
</feature>
<keyword evidence="4 7" id="KW-1133">Transmembrane helix</keyword>
<evidence type="ECO:0008006" key="10">
    <source>
        <dbReference type="Google" id="ProtNLM"/>
    </source>
</evidence>
<reference evidence="8 9" key="1">
    <citation type="journal article" date="2018" name="IMA Fungus">
        <title>IMA Genome-F 9: Draft genome sequence of Annulohypoxylon stygium, Aspergillus mulundensis, Berkeleyomyces basicola (syn. Thielaviopsis basicola), Ceratocystis smalleyi, two Cercospora beticola strains, Coleophoma cylindrospora, Fusarium fracticaudum, Phialophora cf. hyalina, and Morchella septimelata.</title>
        <authorList>
            <person name="Wingfield B.D."/>
            <person name="Bills G.F."/>
            <person name="Dong Y."/>
            <person name="Huang W."/>
            <person name="Nel W.J."/>
            <person name="Swalarsk-Parry B.S."/>
            <person name="Vaghefi N."/>
            <person name="Wilken P.M."/>
            <person name="An Z."/>
            <person name="de Beer Z.W."/>
            <person name="De Vos L."/>
            <person name="Chen L."/>
            <person name="Duong T.A."/>
            <person name="Gao Y."/>
            <person name="Hammerbacher A."/>
            <person name="Kikkert J.R."/>
            <person name="Li Y."/>
            <person name="Li H."/>
            <person name="Li K."/>
            <person name="Li Q."/>
            <person name="Liu X."/>
            <person name="Ma X."/>
            <person name="Naidoo K."/>
            <person name="Pethybridge S.J."/>
            <person name="Sun J."/>
            <person name="Steenkamp E.T."/>
            <person name="van der Nest M.A."/>
            <person name="van Wyk S."/>
            <person name="Wingfield M.J."/>
            <person name="Xiong C."/>
            <person name="Yue Q."/>
            <person name="Zhang X."/>
        </authorList>
    </citation>
    <scope>NUCLEOTIDE SEQUENCE [LARGE SCALE GENOMIC DNA]</scope>
    <source>
        <strain evidence="8 9">BP5796</strain>
    </source>
</reference>
<dbReference type="Pfam" id="PF07690">
    <property type="entry name" value="MFS_1"/>
    <property type="match status" value="1"/>
</dbReference>